<evidence type="ECO:0000256" key="4">
    <source>
        <dbReference type="ARBA" id="ARBA00022989"/>
    </source>
</evidence>
<dbReference type="Proteomes" id="UP000826462">
    <property type="component" value="Chromosome 1"/>
</dbReference>
<dbReference type="EMBL" id="CP080095">
    <property type="protein sequence ID" value="QYD70273.1"/>
    <property type="molecule type" value="Genomic_DNA"/>
</dbReference>
<protein>
    <submittedName>
        <fullName evidence="9">RDD family protein</fullName>
    </submittedName>
</protein>
<feature type="compositionally biased region" description="Low complexity" evidence="6">
    <location>
        <begin position="1"/>
        <end position="17"/>
    </location>
</feature>
<feature type="transmembrane region" description="Helical" evidence="7">
    <location>
        <begin position="166"/>
        <end position="186"/>
    </location>
</feature>
<accession>A0ABX8UMN9</accession>
<evidence type="ECO:0000256" key="2">
    <source>
        <dbReference type="ARBA" id="ARBA00022475"/>
    </source>
</evidence>
<feature type="domain" description="RDD" evidence="8">
    <location>
        <begin position="50"/>
        <end position="197"/>
    </location>
</feature>
<feature type="transmembrane region" description="Helical" evidence="7">
    <location>
        <begin position="92"/>
        <end position="110"/>
    </location>
</feature>
<evidence type="ECO:0000256" key="5">
    <source>
        <dbReference type="ARBA" id="ARBA00023136"/>
    </source>
</evidence>
<feature type="region of interest" description="Disordered" evidence="6">
    <location>
        <begin position="1"/>
        <end position="49"/>
    </location>
</feature>
<keyword evidence="4 7" id="KW-1133">Transmembrane helix</keyword>
<dbReference type="PANTHER" id="PTHR36115">
    <property type="entry name" value="PROLINE-RICH ANTIGEN HOMOLOG-RELATED"/>
    <property type="match status" value="1"/>
</dbReference>
<evidence type="ECO:0000256" key="3">
    <source>
        <dbReference type="ARBA" id="ARBA00022692"/>
    </source>
</evidence>
<evidence type="ECO:0000256" key="6">
    <source>
        <dbReference type="SAM" id="MobiDB-lite"/>
    </source>
</evidence>
<evidence type="ECO:0000313" key="9">
    <source>
        <dbReference type="EMBL" id="QYD70273.1"/>
    </source>
</evidence>
<dbReference type="InterPro" id="IPR051791">
    <property type="entry name" value="Pra-immunoreactive"/>
</dbReference>
<sequence length="205" mass="22557">MKQSASAPNPALASADLPPGPPVNAQTPKQAASPRKADGEAPPPSAAPAPTIRRRLATLVYEGVILFGIVFMAGYLFSTLTQQRNGLVHREWLAAWIGIVVGVYFAWCWTHGGQTLPMKTWRLRVVRAQDGAPLSWPRAIARYVLAWLWFLPPLALHPLFKLTVPQTLAVAGLWFIAWAALARLLADRQFLHDRLAGTRIVSVTR</sequence>
<evidence type="ECO:0000256" key="1">
    <source>
        <dbReference type="ARBA" id="ARBA00004651"/>
    </source>
</evidence>
<feature type="transmembrane region" description="Helical" evidence="7">
    <location>
        <begin position="59"/>
        <end position="80"/>
    </location>
</feature>
<dbReference type="RefSeq" id="WP_219799594.1">
    <property type="nucleotide sequence ID" value="NZ_CP080095.1"/>
</dbReference>
<evidence type="ECO:0000259" key="8">
    <source>
        <dbReference type="Pfam" id="PF06271"/>
    </source>
</evidence>
<dbReference type="InterPro" id="IPR010432">
    <property type="entry name" value="RDD"/>
</dbReference>
<gene>
    <name evidence="9" type="ORF">KZJ38_08255</name>
</gene>
<comment type="subcellular location">
    <subcellularLocation>
        <location evidence="1">Cell membrane</location>
        <topology evidence="1">Multi-pass membrane protein</topology>
    </subcellularLocation>
</comment>
<feature type="transmembrane region" description="Helical" evidence="7">
    <location>
        <begin position="140"/>
        <end position="160"/>
    </location>
</feature>
<evidence type="ECO:0000313" key="10">
    <source>
        <dbReference type="Proteomes" id="UP000826462"/>
    </source>
</evidence>
<keyword evidence="5 7" id="KW-0472">Membrane</keyword>
<organism evidence="9 10">
    <name type="scientific">Paraburkholderia edwinii</name>
    <dbReference type="NCBI Taxonomy" id="2861782"/>
    <lineage>
        <taxon>Bacteria</taxon>
        <taxon>Pseudomonadati</taxon>
        <taxon>Pseudomonadota</taxon>
        <taxon>Betaproteobacteria</taxon>
        <taxon>Burkholderiales</taxon>
        <taxon>Burkholderiaceae</taxon>
        <taxon>Paraburkholderia</taxon>
    </lineage>
</organism>
<dbReference type="Pfam" id="PF06271">
    <property type="entry name" value="RDD"/>
    <property type="match status" value="1"/>
</dbReference>
<evidence type="ECO:0000256" key="7">
    <source>
        <dbReference type="SAM" id="Phobius"/>
    </source>
</evidence>
<name>A0ABX8UMN9_9BURK</name>
<proteinExistence type="predicted"/>
<reference evidence="9 10" key="1">
    <citation type="submission" date="2021-07" db="EMBL/GenBank/DDBJ databases">
        <title>Paraburkholderia edwinii protects Aspergillus sp. from phenazines by acting as a toxin sponge.</title>
        <authorList>
            <person name="Dahlstrom K.M."/>
            <person name="Newman D.K."/>
        </authorList>
    </citation>
    <scope>NUCLEOTIDE SEQUENCE [LARGE SCALE GENOMIC DNA]</scope>
    <source>
        <strain evidence="9 10">Pe01</strain>
    </source>
</reference>
<dbReference type="PANTHER" id="PTHR36115:SF10">
    <property type="entry name" value="RDD DOMAIN-CONTAINING PROTEIN"/>
    <property type="match status" value="1"/>
</dbReference>
<keyword evidence="10" id="KW-1185">Reference proteome</keyword>
<keyword evidence="3 7" id="KW-0812">Transmembrane</keyword>
<keyword evidence="2" id="KW-1003">Cell membrane</keyword>